<dbReference type="Proteomes" id="UP001149090">
    <property type="component" value="Unassembled WGS sequence"/>
</dbReference>
<feature type="domain" description="Flavodoxin-like" evidence="1">
    <location>
        <begin position="24"/>
        <end position="186"/>
    </location>
</feature>
<evidence type="ECO:0000313" key="2">
    <source>
        <dbReference type="EMBL" id="KAJ5071981.1"/>
    </source>
</evidence>
<sequence>MISAKPVKISSNLIRFFSTNKEKILIVFHSRSGNTKKIAQEIQNKFKKEFETDLEEIKTEKRYSKLGIIFAAGKDAMTKKLTNIAPPQKDVSQYSTVVVGTPIWAWTITPAVRTYLESQKKKFKKTAFFCTFGSSGDQGTFQEMKKILNLDPISTLPITRKELRNKSYEQKMEKFIEKIKLNLEKK</sequence>
<dbReference type="InterPro" id="IPR001226">
    <property type="entry name" value="Flavodoxin_CS"/>
</dbReference>
<name>A0A9Q0R9K2_ANAIG</name>
<dbReference type="PANTHER" id="PTHR39201">
    <property type="entry name" value="EXPORTED PROTEIN-RELATED"/>
    <property type="match status" value="1"/>
</dbReference>
<dbReference type="Pfam" id="PF12682">
    <property type="entry name" value="Flavodoxin_4"/>
    <property type="match status" value="1"/>
</dbReference>
<dbReference type="EMBL" id="JAPDFW010000083">
    <property type="protein sequence ID" value="KAJ5071981.1"/>
    <property type="molecule type" value="Genomic_DNA"/>
</dbReference>
<dbReference type="PROSITE" id="PS50902">
    <property type="entry name" value="FLAVODOXIN_LIKE"/>
    <property type="match status" value="1"/>
</dbReference>
<organism evidence="2 3">
    <name type="scientific">Anaeramoeba ignava</name>
    <name type="common">Anaerobic marine amoeba</name>
    <dbReference type="NCBI Taxonomy" id="1746090"/>
    <lineage>
        <taxon>Eukaryota</taxon>
        <taxon>Metamonada</taxon>
        <taxon>Anaeramoebidae</taxon>
        <taxon>Anaeramoeba</taxon>
    </lineage>
</organism>
<comment type="caution">
    <text evidence="2">The sequence shown here is derived from an EMBL/GenBank/DDBJ whole genome shotgun (WGS) entry which is preliminary data.</text>
</comment>
<dbReference type="SUPFAM" id="SSF52218">
    <property type="entry name" value="Flavoproteins"/>
    <property type="match status" value="1"/>
</dbReference>
<dbReference type="PANTHER" id="PTHR39201:SF1">
    <property type="entry name" value="FLAVODOXIN-LIKE DOMAIN-CONTAINING PROTEIN"/>
    <property type="match status" value="1"/>
</dbReference>
<reference evidence="2" key="1">
    <citation type="submission" date="2022-10" db="EMBL/GenBank/DDBJ databases">
        <title>Novel sulphate-reducing endosymbionts in the free-living metamonad Anaeramoeba.</title>
        <authorList>
            <person name="Jerlstrom-Hultqvist J."/>
            <person name="Cepicka I."/>
            <person name="Gallot-Lavallee L."/>
            <person name="Salas-Leiva D."/>
            <person name="Curtis B.A."/>
            <person name="Zahonova K."/>
            <person name="Pipaliya S."/>
            <person name="Dacks J."/>
            <person name="Roger A.J."/>
        </authorList>
    </citation>
    <scope>NUCLEOTIDE SEQUENCE</scope>
    <source>
        <strain evidence="2">BMAN</strain>
    </source>
</reference>
<proteinExistence type="predicted"/>
<evidence type="ECO:0000313" key="3">
    <source>
        <dbReference type="Proteomes" id="UP001149090"/>
    </source>
</evidence>
<dbReference type="OrthoDB" id="10265253at2759"/>
<dbReference type="PROSITE" id="PS00201">
    <property type="entry name" value="FLAVODOXIN"/>
    <property type="match status" value="1"/>
</dbReference>
<dbReference type="GO" id="GO:0009055">
    <property type="term" value="F:electron transfer activity"/>
    <property type="evidence" value="ECO:0007669"/>
    <property type="project" value="InterPro"/>
</dbReference>
<dbReference type="InterPro" id="IPR008254">
    <property type="entry name" value="Flavodoxin/NO_synth"/>
</dbReference>
<dbReference type="Gene3D" id="3.40.50.360">
    <property type="match status" value="1"/>
</dbReference>
<dbReference type="InterPro" id="IPR029039">
    <property type="entry name" value="Flavoprotein-like_sf"/>
</dbReference>
<protein>
    <submittedName>
        <fullName evidence="2">Exported protein-related</fullName>
    </submittedName>
</protein>
<evidence type="ECO:0000259" key="1">
    <source>
        <dbReference type="PROSITE" id="PS50902"/>
    </source>
</evidence>
<accession>A0A9Q0R9K2</accession>
<dbReference type="GO" id="GO:0010181">
    <property type="term" value="F:FMN binding"/>
    <property type="evidence" value="ECO:0007669"/>
    <property type="project" value="InterPro"/>
</dbReference>
<keyword evidence="3" id="KW-1185">Reference proteome</keyword>
<dbReference type="AlphaFoldDB" id="A0A9Q0R9K2"/>
<gene>
    <name evidence="2" type="ORF">M0811_09625</name>
</gene>